<comment type="similarity">
    <text evidence="6">Belongs to the AcsB/BcsB family.</text>
</comment>
<evidence type="ECO:0000256" key="1">
    <source>
        <dbReference type="ARBA" id="ARBA00004162"/>
    </source>
</evidence>
<sequence length="802" mass="84499">MRTIAAASLLLLNASAFAQAQTAPFDMSGERPPGVSVTPRLTQPAPPPAVTPPAPVKPAAAPPPIVVQPQPALQPAAAANRAAPSSFGDIRRYVVPFSKFGLAGEYDRRSWSVYLTPEQAAAKASFTFAYQNAIVVAPEASALTVYLNNRPIGQQRVGSPDGSSAVTFEVPPGLLQPGANLVTFEADQRHRTDCSIQSTYELWSNIDPAGTYLSFAGSEAAQLSSADAVRAVGVDGAGKTQFDILVPALEQPGMTKPLLRLAQGLSVLSSMPNQIFAFSTNSLPAAGPGRLGVLVGTAAELRPLFPGLPAGAESAALAAFVTDPRSGSPVLLISGPSWQAVSSAIDTIVSPTDRSVDVRRDALATERWSAPNAPLIFSDTSIALSQLGVKTTEFSGRRFRTSFNIAVPADFYANAYGEAKVLLDAAYTENVLPGSHIDIYVNDNIASTVPLTSTTGGILRHLPIRVTMRHFKPGLNTVSIETTLMTKDDAACAPGATAGANPRFALFDTSEVHIPDFARVGQRPNLAAMAGTAYPYSRATEPTPLFIDRVDADTLSAAATLLGQMAVMAGHPIDVETVASPNTIGDRDAIFIGSISQMPATVLTQANISAASQASWRPVTDTQPGVVDTGTAFEEWNSKVSGGILRSRIIAFREWLGRSFDISRSSLQFIPGAEEVFTPSNVDTLMIAQGASPLGGGSWTVVAAPSAKDLREGLEVLTGQLNWPQISGHITTYSSKTGKIDTVPVTRFDFVPSTPWSIGNYRLIAANWLSTNILSYASLLVVFLLLIGVATSKMLKTLGRSG</sequence>
<comment type="function">
    <text evidence="6">Binds the cellulose synthase activator, bis-(3'-5') cyclic diguanylic acid (c-di-GMP).</text>
</comment>
<feature type="chain" id="PRO_5040539661" description="Cyclic di-GMP-binding protein" evidence="6">
    <location>
        <begin position="21"/>
        <end position="802"/>
    </location>
</feature>
<comment type="subunit">
    <text evidence="6">Tightly associated with the cellulose synthase catalytic subunit.</text>
</comment>
<dbReference type="PANTHER" id="PTHR39083">
    <property type="entry name" value="CYCLIC DI-GMP-BINDING PROTEIN"/>
    <property type="match status" value="1"/>
</dbReference>
<comment type="subcellular location">
    <subcellularLocation>
        <location evidence="6">Cell inner membrane</location>
    </subcellularLocation>
    <subcellularLocation>
        <location evidence="1">Cell membrane</location>
        <topology evidence="1">Single-pass membrane protein</topology>
    </subcellularLocation>
</comment>
<dbReference type="GO" id="GO:0006011">
    <property type="term" value="P:UDP-alpha-D-glucose metabolic process"/>
    <property type="evidence" value="ECO:0007669"/>
    <property type="project" value="InterPro"/>
</dbReference>
<dbReference type="InterPro" id="IPR018513">
    <property type="entry name" value="Cell_synthase_bac"/>
</dbReference>
<dbReference type="RefSeq" id="WP_221133562.1">
    <property type="nucleotide sequence ID" value="NZ_JABDYC010000002.1"/>
</dbReference>
<dbReference type="AlphaFoldDB" id="A0A9Q3QXH2"/>
<feature type="compositionally biased region" description="Pro residues" evidence="7">
    <location>
        <begin position="44"/>
        <end position="62"/>
    </location>
</feature>
<feature type="transmembrane region" description="Helical" evidence="6">
    <location>
        <begin position="773"/>
        <end position="791"/>
    </location>
</feature>
<keyword evidence="6" id="KW-0997">Cell inner membrane</keyword>
<keyword evidence="6" id="KW-0135">Cellulose biosynthesis</keyword>
<dbReference type="Pfam" id="PF03170">
    <property type="entry name" value="BcsB"/>
    <property type="match status" value="1"/>
</dbReference>
<dbReference type="Proteomes" id="UP000749740">
    <property type="component" value="Unassembled WGS sequence"/>
</dbReference>
<gene>
    <name evidence="8" type="ORF">HJB63_10405</name>
</gene>
<keyword evidence="3 6" id="KW-0812">Transmembrane</keyword>
<dbReference type="Gene3D" id="2.60.120.260">
    <property type="entry name" value="Galactose-binding domain-like"/>
    <property type="match status" value="2"/>
</dbReference>
<feature type="signal peptide" evidence="6">
    <location>
        <begin position="1"/>
        <end position="20"/>
    </location>
</feature>
<comment type="pathway">
    <text evidence="6">Glycan metabolism; bacterial cellulose biosynthesis.</text>
</comment>
<evidence type="ECO:0000256" key="6">
    <source>
        <dbReference type="RuleBase" id="RU365021"/>
    </source>
</evidence>
<accession>A0A9Q3QXH2</accession>
<evidence type="ECO:0000313" key="9">
    <source>
        <dbReference type="Proteomes" id="UP000749740"/>
    </source>
</evidence>
<organism evidence="8 9">
    <name type="scientific">Rhizobium lentis</name>
    <dbReference type="NCBI Taxonomy" id="1138194"/>
    <lineage>
        <taxon>Bacteria</taxon>
        <taxon>Pseudomonadati</taxon>
        <taxon>Pseudomonadota</taxon>
        <taxon>Alphaproteobacteria</taxon>
        <taxon>Hyphomicrobiales</taxon>
        <taxon>Rhizobiaceae</taxon>
        <taxon>Rhizobium/Agrobacterium group</taxon>
        <taxon>Rhizobium</taxon>
    </lineage>
</organism>
<evidence type="ECO:0000313" key="8">
    <source>
        <dbReference type="EMBL" id="MBX5022985.1"/>
    </source>
</evidence>
<name>A0A9Q3QXH2_9HYPH</name>
<keyword evidence="2 6" id="KW-1003">Cell membrane</keyword>
<dbReference type="GO" id="GO:0030244">
    <property type="term" value="P:cellulose biosynthetic process"/>
    <property type="evidence" value="ECO:0007669"/>
    <property type="project" value="UniProtKB-KW"/>
</dbReference>
<protein>
    <recommendedName>
        <fullName evidence="6">Cyclic di-GMP-binding protein</fullName>
    </recommendedName>
    <alternativeName>
        <fullName evidence="6">Cellulose synthase regulatory subunit</fullName>
    </alternativeName>
</protein>
<keyword evidence="5 6" id="KW-0472">Membrane</keyword>
<proteinExistence type="inferred from homology"/>
<keyword evidence="6" id="KW-0973">c-di-GMP</keyword>
<dbReference type="PANTHER" id="PTHR39083:SF1">
    <property type="entry name" value="CYCLIC DI-GMP-BINDING PROTEIN"/>
    <property type="match status" value="1"/>
</dbReference>
<keyword evidence="4 6" id="KW-1133">Transmembrane helix</keyword>
<evidence type="ECO:0000256" key="3">
    <source>
        <dbReference type="ARBA" id="ARBA00022692"/>
    </source>
</evidence>
<evidence type="ECO:0000256" key="5">
    <source>
        <dbReference type="ARBA" id="ARBA00023136"/>
    </source>
</evidence>
<reference evidence="8" key="1">
    <citation type="submission" date="2020-04" db="EMBL/GenBank/DDBJ databases">
        <title>Global-level population genomics: horizontal gene transfer, symbiosis and evolution in Rhizobia.</title>
        <authorList>
            <person name="Gai Y."/>
        </authorList>
    </citation>
    <scope>NUCLEOTIDE SEQUENCE</scope>
    <source>
        <strain evidence="8">BLR57</strain>
    </source>
</reference>
<evidence type="ECO:0000256" key="4">
    <source>
        <dbReference type="ARBA" id="ARBA00022989"/>
    </source>
</evidence>
<comment type="caution">
    <text evidence="8">The sequence shown here is derived from an EMBL/GenBank/DDBJ whole genome shotgun (WGS) entry which is preliminary data.</text>
</comment>
<feature type="region of interest" description="Disordered" evidence="7">
    <location>
        <begin position="25"/>
        <end position="62"/>
    </location>
</feature>
<dbReference type="EMBL" id="JABDYC010000002">
    <property type="protein sequence ID" value="MBX5022985.1"/>
    <property type="molecule type" value="Genomic_DNA"/>
</dbReference>
<evidence type="ECO:0000256" key="2">
    <source>
        <dbReference type="ARBA" id="ARBA00022475"/>
    </source>
</evidence>
<keyword evidence="6" id="KW-0732">Signal</keyword>
<dbReference type="GO" id="GO:0005886">
    <property type="term" value="C:plasma membrane"/>
    <property type="evidence" value="ECO:0007669"/>
    <property type="project" value="UniProtKB-SubCell"/>
</dbReference>
<evidence type="ECO:0000256" key="7">
    <source>
        <dbReference type="SAM" id="MobiDB-lite"/>
    </source>
</evidence>